<protein>
    <submittedName>
        <fullName evidence="1">Uncharacterized protein</fullName>
    </submittedName>
</protein>
<evidence type="ECO:0000313" key="1">
    <source>
        <dbReference type="EMBL" id="OHT01643.1"/>
    </source>
</evidence>
<dbReference type="VEuPathDB" id="TrichDB:TRFO_31530"/>
<accession>A0A1J4JRI4</accession>
<organism evidence="1 2">
    <name type="scientific">Tritrichomonas foetus</name>
    <dbReference type="NCBI Taxonomy" id="1144522"/>
    <lineage>
        <taxon>Eukaryota</taxon>
        <taxon>Metamonada</taxon>
        <taxon>Parabasalia</taxon>
        <taxon>Tritrichomonadida</taxon>
        <taxon>Tritrichomonadidae</taxon>
        <taxon>Tritrichomonas</taxon>
    </lineage>
</organism>
<dbReference type="RefSeq" id="XP_068354779.1">
    <property type="nucleotide sequence ID" value="XM_068507979.1"/>
</dbReference>
<dbReference type="InterPro" id="IPR016024">
    <property type="entry name" value="ARM-type_fold"/>
</dbReference>
<dbReference type="GeneID" id="94842683"/>
<name>A0A1J4JRI4_9EUKA</name>
<comment type="caution">
    <text evidence="1">The sequence shown here is derived from an EMBL/GenBank/DDBJ whole genome shotgun (WGS) entry which is preliminary data.</text>
</comment>
<evidence type="ECO:0000313" key="2">
    <source>
        <dbReference type="Proteomes" id="UP000179807"/>
    </source>
</evidence>
<dbReference type="SUPFAM" id="SSF48371">
    <property type="entry name" value="ARM repeat"/>
    <property type="match status" value="1"/>
</dbReference>
<keyword evidence="2" id="KW-1185">Reference proteome</keyword>
<sequence length="480" mass="55544">MNYKVMAPLKTHSFDRNDEEKESQTKQTNKLYMNRSFQFVGSLIYEFHEVFTKIVVNESSEIENSEIKDILECICTSISNPKETKETFDFFTQNICEDLIQLLTIFPRHITFILSKIIPFTQYFDHSLKINPDILLAFIEQDEIEDVRSNTILIAANLVKRMPEITDLFFPLISKCKISQEIITFAINVISNPQNYTKNNSTNIIAKCIDKGIEKSENFNQNISCDEYLFKYDGRWIIMILHYTLLSKDVTNVTNGKKIILEILKNKDLKLIYSLKNMQYEFESLLSSDNVKIISCGYQILSQTLKFTQTRNECFSSNGYILNSLAIDHLNNPAPILKKSVLHFISSYVEYTFDNINQTLFKEIACLTFDGTYSVRETAANCVAIILSKAKMKIDDYSVIGIFSDYLNGNKMLIKNIMEAIRVVYHFSLTEGSIEKFYETMSKFDFEDLMNSDDEEIVSFAHQFTHMLTVAGAYNSSFHF</sequence>
<dbReference type="AlphaFoldDB" id="A0A1J4JRI4"/>
<dbReference type="Proteomes" id="UP000179807">
    <property type="component" value="Unassembled WGS sequence"/>
</dbReference>
<reference evidence="1" key="1">
    <citation type="submission" date="2016-10" db="EMBL/GenBank/DDBJ databases">
        <authorList>
            <person name="Benchimol M."/>
            <person name="Almeida L.G."/>
            <person name="Vasconcelos A.T."/>
            <person name="Perreira-Neves A."/>
            <person name="Rosa I.A."/>
            <person name="Tasca T."/>
            <person name="Bogo M.R."/>
            <person name="de Souza W."/>
        </authorList>
    </citation>
    <scope>NUCLEOTIDE SEQUENCE [LARGE SCALE GENOMIC DNA]</scope>
    <source>
        <strain evidence="1">K</strain>
    </source>
</reference>
<dbReference type="EMBL" id="MLAK01000903">
    <property type="protein sequence ID" value="OHT01643.1"/>
    <property type="molecule type" value="Genomic_DNA"/>
</dbReference>
<proteinExistence type="predicted"/>
<gene>
    <name evidence="1" type="ORF">TRFO_31530</name>
</gene>